<dbReference type="Proteomes" id="UP000054843">
    <property type="component" value="Unassembled WGS sequence"/>
</dbReference>
<accession>A0A0V1MAI6</accession>
<dbReference type="EMBL" id="JYDO01000151">
    <property type="protein sequence ID" value="KRZ68877.1"/>
    <property type="molecule type" value="Genomic_DNA"/>
</dbReference>
<evidence type="ECO:0000313" key="1">
    <source>
        <dbReference type="EMBL" id="KRZ68877.1"/>
    </source>
</evidence>
<dbReference type="AlphaFoldDB" id="A0A0V1MAI6"/>
<evidence type="ECO:0000313" key="2">
    <source>
        <dbReference type="Proteomes" id="UP000054843"/>
    </source>
</evidence>
<sequence>MDSRIVEENALGFDFLILNVFDDGYDYDYDYDYACYFDCHCDYDFDYNDQRIESLSKKAWCSLTTRMNYFNYGKVDHYYHSRLCNITSSDVTLAEPNPLPSIKLIPAYIYMITVSSVSCLLNTTTSTSQHLPCQLICQPSGRIARDYAQFQLSLKKYYDVISSLPHSVSPVLDDYCRTDSNYDASIIRPSIRSWALPLHMLHMVLKEQRITWRHCGDSRRPNNVTKA</sequence>
<keyword evidence="2" id="KW-1185">Reference proteome</keyword>
<comment type="caution">
    <text evidence="1">The sequence shown here is derived from an EMBL/GenBank/DDBJ whole genome shotgun (WGS) entry which is preliminary data.</text>
</comment>
<gene>
    <name evidence="1" type="ORF">T10_5454</name>
</gene>
<name>A0A0V1MAI6_9BILA</name>
<protein>
    <submittedName>
        <fullName evidence="1">Uncharacterized protein</fullName>
    </submittedName>
</protein>
<organism evidence="1 2">
    <name type="scientific">Trichinella papuae</name>
    <dbReference type="NCBI Taxonomy" id="268474"/>
    <lineage>
        <taxon>Eukaryota</taxon>
        <taxon>Metazoa</taxon>
        <taxon>Ecdysozoa</taxon>
        <taxon>Nematoda</taxon>
        <taxon>Enoplea</taxon>
        <taxon>Dorylaimia</taxon>
        <taxon>Trichinellida</taxon>
        <taxon>Trichinellidae</taxon>
        <taxon>Trichinella</taxon>
    </lineage>
</organism>
<reference evidence="1 2" key="1">
    <citation type="submission" date="2015-01" db="EMBL/GenBank/DDBJ databases">
        <title>Evolution of Trichinella species and genotypes.</title>
        <authorList>
            <person name="Korhonen P.K."/>
            <person name="Edoardo P."/>
            <person name="Giuseppe L.R."/>
            <person name="Gasser R.B."/>
        </authorList>
    </citation>
    <scope>NUCLEOTIDE SEQUENCE [LARGE SCALE GENOMIC DNA]</scope>
    <source>
        <strain evidence="1">ISS1980</strain>
    </source>
</reference>
<proteinExistence type="predicted"/>